<name>A0ABQ4MJL7_9BACL</name>
<organism evidence="1 2">
    <name type="scientific">Paenibacillus vini</name>
    <dbReference type="NCBI Taxonomy" id="1476024"/>
    <lineage>
        <taxon>Bacteria</taxon>
        <taxon>Bacillati</taxon>
        <taxon>Bacillota</taxon>
        <taxon>Bacilli</taxon>
        <taxon>Bacillales</taxon>
        <taxon>Paenibacillaceae</taxon>
        <taxon>Paenibacillus</taxon>
    </lineage>
</organism>
<evidence type="ECO:0000313" key="1">
    <source>
        <dbReference type="EMBL" id="GIP56175.1"/>
    </source>
</evidence>
<dbReference type="Gene3D" id="1.20.5.340">
    <property type="match status" value="1"/>
</dbReference>
<gene>
    <name evidence="1" type="ORF">J42TS3_52100</name>
</gene>
<evidence type="ECO:0008006" key="3">
    <source>
        <dbReference type="Google" id="ProtNLM"/>
    </source>
</evidence>
<reference evidence="1 2" key="1">
    <citation type="submission" date="2021-03" db="EMBL/GenBank/DDBJ databases">
        <title>Antimicrobial resistance genes in bacteria isolated from Japanese honey, and their potential for conferring macrolide and lincosamide resistance in the American foulbrood pathogen Paenibacillus larvae.</title>
        <authorList>
            <person name="Okamoto M."/>
            <person name="Kumagai M."/>
            <person name="Kanamori H."/>
            <person name="Takamatsu D."/>
        </authorList>
    </citation>
    <scope>NUCLEOTIDE SEQUENCE [LARGE SCALE GENOMIC DNA]</scope>
    <source>
        <strain evidence="1 2">J42TS3</strain>
    </source>
</reference>
<dbReference type="EMBL" id="BOSL01000035">
    <property type="protein sequence ID" value="GIP56175.1"/>
    <property type="molecule type" value="Genomic_DNA"/>
</dbReference>
<evidence type="ECO:0000313" key="2">
    <source>
        <dbReference type="Proteomes" id="UP000679992"/>
    </source>
</evidence>
<proteinExistence type="predicted"/>
<dbReference type="RefSeq" id="WP_213656839.1">
    <property type="nucleotide sequence ID" value="NZ_BOSL01000035.1"/>
</dbReference>
<protein>
    <recommendedName>
        <fullName evidence="3">Minor tail protein</fullName>
    </recommendedName>
</protein>
<accession>A0ABQ4MJL7</accession>
<dbReference type="Proteomes" id="UP000679992">
    <property type="component" value="Unassembled WGS sequence"/>
</dbReference>
<comment type="caution">
    <text evidence="1">The sequence shown here is derived from an EMBL/GenBank/DDBJ whole genome shotgun (WGS) entry which is preliminary data.</text>
</comment>
<keyword evidence="2" id="KW-1185">Reference proteome</keyword>
<sequence>MSTKTQNLGLNVWSRDDKLNVAEWTENFTKLDAAVPAAEQAAKDTAKQYTDDAVGDVEMQLQLVSDAVNGATADVGSLNQRVTAAESAVNGVQTDIQDLTAQIGDMSGVPTTAKDAAGAITELFTHVGNGKAALTTAVADKGGVVPGSEPHSFDDIAAGIGSIPTGVPGGVDTSDATATAADVLAGKTAYIAPGKVTGTMANRGAAILTPSGTVDVVVPDGAYKGAKVAKVTVPADKVLAGTTIAGVPGTIPDRGTINSIIPSTTIQSLPSGYYGGDIVVPAAPNMLPENIRKGMSIFGVAGTMVEGKQWAEGTYNTSSTGSFSDVHVTGLSFLPSVIVITDFRLNSYYYTAVYNAASSTANYAERGNRAVLDGTTYKVVHGEFRLKIRNDQTTVRWIAFE</sequence>